<name>A0A6J5PX07_9CAUD</name>
<dbReference type="EMBL" id="LR796920">
    <property type="protein sequence ID" value="CAB4174656.1"/>
    <property type="molecule type" value="Genomic_DNA"/>
</dbReference>
<sequence length="73" mass="8113">MKPIRSLKPDYSGTMASDEDIKHICDCGSLVWNLKVSFDDYEIATYFLDMECSSCGSYALAPTPLDRPLGESN</sequence>
<protein>
    <submittedName>
        <fullName evidence="1">Uncharacterized protein</fullName>
    </submittedName>
</protein>
<organism evidence="1">
    <name type="scientific">uncultured Caudovirales phage</name>
    <dbReference type="NCBI Taxonomy" id="2100421"/>
    <lineage>
        <taxon>Viruses</taxon>
        <taxon>Duplodnaviria</taxon>
        <taxon>Heunggongvirae</taxon>
        <taxon>Uroviricota</taxon>
        <taxon>Caudoviricetes</taxon>
        <taxon>Peduoviridae</taxon>
        <taxon>Maltschvirus</taxon>
        <taxon>Maltschvirus maltsch</taxon>
    </lineage>
</organism>
<gene>
    <name evidence="2" type="ORF">UFOVP1035_61</name>
    <name evidence="3" type="ORF">UFOVP1181_20</name>
    <name evidence="1" type="ORF">UFOVP965_65</name>
</gene>
<reference evidence="1" key="1">
    <citation type="submission" date="2020-05" db="EMBL/GenBank/DDBJ databases">
        <authorList>
            <person name="Chiriac C."/>
            <person name="Salcher M."/>
            <person name="Ghai R."/>
            <person name="Kavagutti S V."/>
        </authorList>
    </citation>
    <scope>NUCLEOTIDE SEQUENCE</scope>
</reference>
<evidence type="ECO:0000313" key="2">
    <source>
        <dbReference type="EMBL" id="CAB4179810.1"/>
    </source>
</evidence>
<proteinExistence type="predicted"/>
<dbReference type="EMBL" id="LR797127">
    <property type="protein sequence ID" value="CAB4188425.1"/>
    <property type="molecule type" value="Genomic_DNA"/>
</dbReference>
<evidence type="ECO:0000313" key="1">
    <source>
        <dbReference type="EMBL" id="CAB4174656.1"/>
    </source>
</evidence>
<dbReference type="EMBL" id="LR796984">
    <property type="protein sequence ID" value="CAB4179810.1"/>
    <property type="molecule type" value="Genomic_DNA"/>
</dbReference>
<evidence type="ECO:0000313" key="3">
    <source>
        <dbReference type="EMBL" id="CAB4188425.1"/>
    </source>
</evidence>
<accession>A0A6J5PX07</accession>